<reference evidence="3" key="1">
    <citation type="submission" date="2016-09" db="EMBL/GenBank/DDBJ databases">
        <authorList>
            <person name="Greninger A.L."/>
            <person name="Jerome K.R."/>
            <person name="Mcnair B."/>
            <person name="Wallis C."/>
            <person name="Fang F."/>
        </authorList>
    </citation>
    <scope>NUCLEOTIDE SEQUENCE [LARGE SCALE GENOMIC DNA]</scope>
    <source>
        <strain evidence="3">M7</strain>
    </source>
</reference>
<evidence type="ECO:0000313" key="2">
    <source>
        <dbReference type="EMBL" id="ODQ95764.1"/>
    </source>
</evidence>
<name>A0A1E3S114_9MYCO</name>
<accession>A0A1E3S114</accession>
<keyword evidence="3" id="KW-1185">Reference proteome</keyword>
<feature type="transmembrane region" description="Helical" evidence="1">
    <location>
        <begin position="89"/>
        <end position="111"/>
    </location>
</feature>
<protein>
    <recommendedName>
        <fullName evidence="4">Integral membrane protein</fullName>
    </recommendedName>
</protein>
<dbReference type="RefSeq" id="WP_069403942.1">
    <property type="nucleotide sequence ID" value="NZ_MIGZ01000013.1"/>
</dbReference>
<evidence type="ECO:0008006" key="4">
    <source>
        <dbReference type="Google" id="ProtNLM"/>
    </source>
</evidence>
<dbReference type="Proteomes" id="UP000094243">
    <property type="component" value="Unassembled WGS sequence"/>
</dbReference>
<comment type="caution">
    <text evidence="2">The sequence shown here is derived from an EMBL/GenBank/DDBJ whole genome shotgun (WGS) entry which is preliminary data.</text>
</comment>
<gene>
    <name evidence="2" type="ORF">BHQ17_03855</name>
</gene>
<keyword evidence="1" id="KW-0812">Transmembrane</keyword>
<dbReference type="EMBL" id="MIGZ01000013">
    <property type="protein sequence ID" value="ODQ95764.1"/>
    <property type="molecule type" value="Genomic_DNA"/>
</dbReference>
<proteinExistence type="predicted"/>
<keyword evidence="1" id="KW-1133">Transmembrane helix</keyword>
<dbReference type="AlphaFoldDB" id="A0A1E3S114"/>
<feature type="transmembrane region" description="Helical" evidence="1">
    <location>
        <begin position="117"/>
        <end position="135"/>
    </location>
</feature>
<feature type="transmembrane region" description="Helical" evidence="1">
    <location>
        <begin position="34"/>
        <end position="51"/>
    </location>
</feature>
<evidence type="ECO:0000256" key="1">
    <source>
        <dbReference type="SAM" id="Phobius"/>
    </source>
</evidence>
<dbReference type="OrthoDB" id="4566092at2"/>
<evidence type="ECO:0000313" key="3">
    <source>
        <dbReference type="Proteomes" id="UP000094243"/>
    </source>
</evidence>
<sequence length="148" mass="14979">MTAIATRPIRDGSADRADAAAGDALLRFALRADATLCGVLGLLVVMASDPLSRLAGLSATAEWIGGTALVGYGALLFGLAGLRDVRRVGFGVLGGNIAFAVSVAVVLIAGWLPLTEFGTAATIAFTAATVVFAYAQYLGVRRLGAALP</sequence>
<organism evidence="2 3">
    <name type="scientific">Mycolicibacterium holsaticum</name>
    <dbReference type="NCBI Taxonomy" id="152142"/>
    <lineage>
        <taxon>Bacteria</taxon>
        <taxon>Bacillati</taxon>
        <taxon>Actinomycetota</taxon>
        <taxon>Actinomycetes</taxon>
        <taxon>Mycobacteriales</taxon>
        <taxon>Mycobacteriaceae</taxon>
        <taxon>Mycolicibacterium</taxon>
    </lineage>
</organism>
<keyword evidence="1" id="KW-0472">Membrane</keyword>
<feature type="transmembrane region" description="Helical" evidence="1">
    <location>
        <begin position="63"/>
        <end position="82"/>
    </location>
</feature>